<keyword evidence="3" id="KW-1185">Reference proteome</keyword>
<sequence>MAAVGIGTRQQPNNIPLLPSQIAFVPNAPNSDLYGAVNCCSPASSSSFPRRAAAAAVDGGDLRDDPQQQLLVSGGSGITTSAGGGGATKSSASSSLRLKLGPPLLEIRRLKYSLHHHMQDDNTNTNNQLNQNVDFGTRLDDADGDTIDDHNEARFKAMQITSSSSTSNLSSSSTSSPLVHHETVLISRGIPGLGGNVSSTCLDFRPCNYYIDGSSGDAMVRCATGLSSGALCVHSLSNLHYNDSNSRNNDTQHPPSSTVAHYAPRQQRPATSVAWRPSNGGGVGGNTSNLVAVGLVGSGNYGVFSSSIGEEEDVAASSYQLILLMTEVFTCSIKQTTTLCV</sequence>
<organism evidence="2 3">
    <name type="scientific">Discostella pseudostelligera</name>
    <dbReference type="NCBI Taxonomy" id="259834"/>
    <lineage>
        <taxon>Eukaryota</taxon>
        <taxon>Sar</taxon>
        <taxon>Stramenopiles</taxon>
        <taxon>Ochrophyta</taxon>
        <taxon>Bacillariophyta</taxon>
        <taxon>Coscinodiscophyceae</taxon>
        <taxon>Thalassiosirophycidae</taxon>
        <taxon>Stephanodiscales</taxon>
        <taxon>Stephanodiscaceae</taxon>
        <taxon>Discostella</taxon>
    </lineage>
</organism>
<name>A0ABD3M9A1_9STRA</name>
<feature type="compositionally biased region" description="Polar residues" evidence="1">
    <location>
        <begin position="243"/>
        <end position="259"/>
    </location>
</feature>
<gene>
    <name evidence="2" type="ORF">ACHAWU_005396</name>
</gene>
<evidence type="ECO:0000313" key="2">
    <source>
        <dbReference type="EMBL" id="KAL3760675.1"/>
    </source>
</evidence>
<accession>A0ABD3M9A1</accession>
<evidence type="ECO:0000313" key="3">
    <source>
        <dbReference type="Proteomes" id="UP001530293"/>
    </source>
</evidence>
<feature type="compositionally biased region" description="Gly residues" evidence="1">
    <location>
        <begin position="74"/>
        <end position="87"/>
    </location>
</feature>
<dbReference type="AlphaFoldDB" id="A0ABD3M9A1"/>
<comment type="caution">
    <text evidence="2">The sequence shown here is derived from an EMBL/GenBank/DDBJ whole genome shotgun (WGS) entry which is preliminary data.</text>
</comment>
<evidence type="ECO:0000256" key="1">
    <source>
        <dbReference type="SAM" id="MobiDB-lite"/>
    </source>
</evidence>
<feature type="region of interest" description="Disordered" evidence="1">
    <location>
        <begin position="243"/>
        <end position="279"/>
    </location>
</feature>
<dbReference type="Proteomes" id="UP001530293">
    <property type="component" value="Unassembled WGS sequence"/>
</dbReference>
<proteinExistence type="predicted"/>
<feature type="region of interest" description="Disordered" evidence="1">
    <location>
        <begin position="71"/>
        <end position="95"/>
    </location>
</feature>
<reference evidence="2 3" key="1">
    <citation type="submission" date="2024-10" db="EMBL/GenBank/DDBJ databases">
        <title>Updated reference genomes for cyclostephanoid diatoms.</title>
        <authorList>
            <person name="Roberts W.R."/>
            <person name="Alverson A.J."/>
        </authorList>
    </citation>
    <scope>NUCLEOTIDE SEQUENCE [LARGE SCALE GENOMIC DNA]</scope>
    <source>
        <strain evidence="2 3">AJA232-27</strain>
    </source>
</reference>
<protein>
    <submittedName>
        <fullName evidence="2">Uncharacterized protein</fullName>
    </submittedName>
</protein>
<dbReference type="EMBL" id="JALLBG020000175">
    <property type="protein sequence ID" value="KAL3760675.1"/>
    <property type="molecule type" value="Genomic_DNA"/>
</dbReference>